<evidence type="ECO:0000313" key="3">
    <source>
        <dbReference type="Proteomes" id="UP000232883"/>
    </source>
</evidence>
<evidence type="ECO:0000313" key="2">
    <source>
        <dbReference type="EMBL" id="AUD01610.1"/>
    </source>
</evidence>
<evidence type="ECO:0000259" key="1">
    <source>
        <dbReference type="PROSITE" id="PS51186"/>
    </source>
</evidence>
<dbReference type="PROSITE" id="PS51186">
    <property type="entry name" value="GNAT"/>
    <property type="match status" value="1"/>
</dbReference>
<dbReference type="InterPro" id="IPR050276">
    <property type="entry name" value="MshD_Acetyltransferase"/>
</dbReference>
<dbReference type="AlphaFoldDB" id="A0A2K8YVE8"/>
<gene>
    <name evidence="2" type="ORF">CWM47_07130</name>
</gene>
<dbReference type="Gene3D" id="3.40.630.30">
    <property type="match status" value="1"/>
</dbReference>
<dbReference type="OrthoDB" id="9800604at2"/>
<dbReference type="InterPro" id="IPR016181">
    <property type="entry name" value="Acyl_CoA_acyltransferase"/>
</dbReference>
<dbReference type="Proteomes" id="UP000232883">
    <property type="component" value="Chromosome"/>
</dbReference>
<proteinExistence type="predicted"/>
<dbReference type="PANTHER" id="PTHR43617">
    <property type="entry name" value="L-AMINO ACID N-ACETYLTRANSFERASE"/>
    <property type="match status" value="1"/>
</dbReference>
<dbReference type="KEGG" id="spir:CWM47_07130"/>
<organism evidence="2 3">
    <name type="scientific">Spirosoma pollinicola</name>
    <dbReference type="NCBI Taxonomy" id="2057025"/>
    <lineage>
        <taxon>Bacteria</taxon>
        <taxon>Pseudomonadati</taxon>
        <taxon>Bacteroidota</taxon>
        <taxon>Cytophagia</taxon>
        <taxon>Cytophagales</taxon>
        <taxon>Cytophagaceae</taxon>
        <taxon>Spirosoma</taxon>
    </lineage>
</organism>
<dbReference type="SUPFAM" id="SSF55729">
    <property type="entry name" value="Acyl-CoA N-acyltransferases (Nat)"/>
    <property type="match status" value="1"/>
</dbReference>
<dbReference type="InterPro" id="IPR000182">
    <property type="entry name" value="GNAT_dom"/>
</dbReference>
<dbReference type="CDD" id="cd04301">
    <property type="entry name" value="NAT_SF"/>
    <property type="match status" value="1"/>
</dbReference>
<keyword evidence="3" id="KW-1185">Reference proteome</keyword>
<sequence>MITITKAAEQDLPIIRDIAYQTWPTTFGEILSPAQISYMLEMMYSPEALRTQVIEKKHVFLIAQDTDSNEPLGYVSYELTYKGQPLTKIHKIYMLPASQGKGVGRSLINQVATIAVQHKNTRLGLNVNRYNKAVQFYERMGFSVVDHEDIDIGDGYLMEDFVMEKPLIA</sequence>
<accession>A0A2K8YVE8</accession>
<protein>
    <submittedName>
        <fullName evidence="2">GNAT family N-acetyltransferase</fullName>
    </submittedName>
</protein>
<name>A0A2K8YVE8_9BACT</name>
<dbReference type="RefSeq" id="WP_100987331.1">
    <property type="nucleotide sequence ID" value="NZ_CP025096.1"/>
</dbReference>
<keyword evidence="2" id="KW-0808">Transferase</keyword>
<feature type="domain" description="N-acetyltransferase" evidence="1">
    <location>
        <begin position="2"/>
        <end position="168"/>
    </location>
</feature>
<reference evidence="2 3" key="1">
    <citation type="submission" date="2017-11" db="EMBL/GenBank/DDBJ databases">
        <title>Taxonomic description and genome sequences of Spirosoma HA7 sp. nov., isolated from pollen microhabitat of Corylus avellana.</title>
        <authorList>
            <person name="Ambika Manirajan B."/>
            <person name="Suarez C."/>
            <person name="Ratering S."/>
            <person name="Geissler-Plaum R."/>
            <person name="Cardinale M."/>
            <person name="Sylvia S."/>
        </authorList>
    </citation>
    <scope>NUCLEOTIDE SEQUENCE [LARGE SCALE GENOMIC DNA]</scope>
    <source>
        <strain evidence="2 3">HA7</strain>
    </source>
</reference>
<dbReference type="Pfam" id="PF13673">
    <property type="entry name" value="Acetyltransf_10"/>
    <property type="match status" value="1"/>
</dbReference>
<dbReference type="GO" id="GO:0016747">
    <property type="term" value="F:acyltransferase activity, transferring groups other than amino-acyl groups"/>
    <property type="evidence" value="ECO:0007669"/>
    <property type="project" value="InterPro"/>
</dbReference>
<dbReference type="EMBL" id="CP025096">
    <property type="protein sequence ID" value="AUD01610.1"/>
    <property type="molecule type" value="Genomic_DNA"/>
</dbReference>